<dbReference type="InterPro" id="IPR003593">
    <property type="entry name" value="AAA+_ATPase"/>
</dbReference>
<dbReference type="CDD" id="cd03220">
    <property type="entry name" value="ABC_KpsT_Wzt"/>
    <property type="match status" value="1"/>
</dbReference>
<keyword evidence="3" id="KW-0547">Nucleotide-binding</keyword>
<dbReference type="InterPro" id="IPR015860">
    <property type="entry name" value="ABC_transpr_TagH-like"/>
</dbReference>
<dbReference type="InterPro" id="IPR003439">
    <property type="entry name" value="ABC_transporter-like_ATP-bd"/>
</dbReference>
<comment type="caution">
    <text evidence="6">The sequence shown here is derived from an EMBL/GenBank/DDBJ whole genome shotgun (WGS) entry which is preliminary data.</text>
</comment>
<dbReference type="Pfam" id="PF00005">
    <property type="entry name" value="ABC_tran"/>
    <property type="match status" value="1"/>
</dbReference>
<dbReference type="PROSITE" id="PS00211">
    <property type="entry name" value="ABC_TRANSPORTER_1"/>
    <property type="match status" value="1"/>
</dbReference>
<dbReference type="InterPro" id="IPR027417">
    <property type="entry name" value="P-loop_NTPase"/>
</dbReference>
<dbReference type="SMART" id="SM00382">
    <property type="entry name" value="AAA"/>
    <property type="match status" value="1"/>
</dbReference>
<sequence length="420" mass="46397">MSAIITVDNLGKQYALSGTGAPAYATLRESLADAARRLFSRAPASAQKEAARSFWALRNVSFDVAEGEVVGIVGRNGAGKSTLLKVLSRITAPSEGMARIRGRVGSLLEVGTGFHPELSGRENIYFNGAILGLRKHEIRARFDEIVEFSGVGDFLDIPIKRYSSGMKTRLAFSVAAHLEPEIMIVDEVLSVGDAEFQRKCLGKIKDVASSGRTVLFVSHNMNTVRQLCNRVILLSGGKIQLDTYDVGSAIDTYAVAATLTRRWQQSMPVSTEFFTLNAFHSFSDNVESPRINFGNADSIGIFIDVHVHRYVPLLNFGVQLSDSSGNELFFSLSTDGAEKDWPIQGAGRHKLFAYLPSRFLNAGEYTARFIASLHNERWLLDPETSEVVINFTVEQNSLISPYWRMRRPGLLAPELDWRAI</sequence>
<proteinExistence type="inferred from homology"/>
<dbReference type="Proteomes" id="UP000182178">
    <property type="component" value="Unassembled WGS sequence"/>
</dbReference>
<reference evidence="6 7" key="1">
    <citation type="submission" date="2015-08" db="EMBL/GenBank/DDBJ databases">
        <authorList>
            <person name="Varghese N."/>
        </authorList>
    </citation>
    <scope>NUCLEOTIDE SEQUENCE [LARGE SCALE GENOMIC DNA]</scope>
    <source>
        <strain evidence="6 7">DSM 18167</strain>
    </source>
</reference>
<evidence type="ECO:0000256" key="4">
    <source>
        <dbReference type="ARBA" id="ARBA00022840"/>
    </source>
</evidence>
<gene>
    <name evidence="6" type="ORF">Ga0061061_10330</name>
</gene>
<comment type="similarity">
    <text evidence="1">Belongs to the ABC transporter superfamily.</text>
</comment>
<dbReference type="PANTHER" id="PTHR46743:SF2">
    <property type="entry name" value="TEICHOIC ACIDS EXPORT ATP-BINDING PROTEIN TAGH"/>
    <property type="match status" value="1"/>
</dbReference>
<evidence type="ECO:0000256" key="2">
    <source>
        <dbReference type="ARBA" id="ARBA00022448"/>
    </source>
</evidence>
<dbReference type="SUPFAM" id="SSF52540">
    <property type="entry name" value="P-loop containing nucleoside triphosphate hydrolases"/>
    <property type="match status" value="1"/>
</dbReference>
<organism evidence="6 7">
    <name type="scientific">Chelatococcus sambhunathii</name>
    <dbReference type="NCBI Taxonomy" id="363953"/>
    <lineage>
        <taxon>Bacteria</taxon>
        <taxon>Pseudomonadati</taxon>
        <taxon>Pseudomonadota</taxon>
        <taxon>Alphaproteobacteria</taxon>
        <taxon>Hyphomicrobiales</taxon>
        <taxon>Chelatococcaceae</taxon>
        <taxon>Chelatococcus</taxon>
    </lineage>
</organism>
<evidence type="ECO:0000313" key="7">
    <source>
        <dbReference type="Proteomes" id="UP000182178"/>
    </source>
</evidence>
<accession>A0ABM9U2H8</accession>
<dbReference type="RefSeq" id="WP_055458540.1">
    <property type="nucleotide sequence ID" value="NZ_CYHC01000003.1"/>
</dbReference>
<dbReference type="InterPro" id="IPR017871">
    <property type="entry name" value="ABC_transporter-like_CS"/>
</dbReference>
<keyword evidence="4" id="KW-0067">ATP-binding</keyword>
<evidence type="ECO:0000259" key="5">
    <source>
        <dbReference type="PROSITE" id="PS50893"/>
    </source>
</evidence>
<dbReference type="EMBL" id="CYHC01000003">
    <property type="protein sequence ID" value="CUA86817.1"/>
    <property type="molecule type" value="Genomic_DNA"/>
</dbReference>
<keyword evidence="7" id="KW-1185">Reference proteome</keyword>
<protein>
    <submittedName>
        <fullName evidence="6">ABC-type polysaccharide/polyol phosphate transport system, ATPase component</fullName>
    </submittedName>
</protein>
<dbReference type="PROSITE" id="PS50893">
    <property type="entry name" value="ABC_TRANSPORTER_2"/>
    <property type="match status" value="1"/>
</dbReference>
<evidence type="ECO:0000256" key="3">
    <source>
        <dbReference type="ARBA" id="ARBA00022741"/>
    </source>
</evidence>
<dbReference type="PANTHER" id="PTHR46743">
    <property type="entry name" value="TEICHOIC ACIDS EXPORT ATP-BINDING PROTEIN TAGH"/>
    <property type="match status" value="1"/>
</dbReference>
<feature type="domain" description="ABC transporter" evidence="5">
    <location>
        <begin position="29"/>
        <end position="261"/>
    </location>
</feature>
<dbReference type="InterPro" id="IPR050683">
    <property type="entry name" value="Bact_Polysacc_Export_ATP-bd"/>
</dbReference>
<name>A0ABM9U2H8_9HYPH</name>
<evidence type="ECO:0000313" key="6">
    <source>
        <dbReference type="EMBL" id="CUA86817.1"/>
    </source>
</evidence>
<keyword evidence="2" id="KW-0813">Transport</keyword>
<dbReference type="Gene3D" id="3.40.50.300">
    <property type="entry name" value="P-loop containing nucleotide triphosphate hydrolases"/>
    <property type="match status" value="1"/>
</dbReference>
<evidence type="ECO:0000256" key="1">
    <source>
        <dbReference type="ARBA" id="ARBA00005417"/>
    </source>
</evidence>